<feature type="transmembrane region" description="Helical" evidence="1">
    <location>
        <begin position="167"/>
        <end position="193"/>
    </location>
</feature>
<keyword evidence="1" id="KW-1133">Transmembrane helix</keyword>
<feature type="chain" id="PRO_5036275923" evidence="2">
    <location>
        <begin position="25"/>
        <end position="256"/>
    </location>
</feature>
<dbReference type="EMBL" id="CM035415">
    <property type="protein sequence ID" value="KAH7426947.1"/>
    <property type="molecule type" value="Genomic_DNA"/>
</dbReference>
<evidence type="ECO:0000313" key="3">
    <source>
        <dbReference type="EMBL" id="KAH7426947.1"/>
    </source>
</evidence>
<proteinExistence type="predicted"/>
<feature type="signal peptide" evidence="2">
    <location>
        <begin position="1"/>
        <end position="24"/>
    </location>
</feature>
<evidence type="ECO:0000256" key="1">
    <source>
        <dbReference type="SAM" id="Phobius"/>
    </source>
</evidence>
<keyword evidence="2" id="KW-0732">Signal</keyword>
<keyword evidence="4" id="KW-1185">Reference proteome</keyword>
<evidence type="ECO:0000313" key="4">
    <source>
        <dbReference type="Proteomes" id="UP000825935"/>
    </source>
</evidence>
<reference evidence="3" key="1">
    <citation type="submission" date="2021-08" db="EMBL/GenBank/DDBJ databases">
        <title>WGS assembly of Ceratopteris richardii.</title>
        <authorList>
            <person name="Marchant D.B."/>
            <person name="Chen G."/>
            <person name="Jenkins J."/>
            <person name="Shu S."/>
            <person name="Leebens-Mack J."/>
            <person name="Grimwood J."/>
            <person name="Schmutz J."/>
            <person name="Soltis P."/>
            <person name="Soltis D."/>
            <person name="Chen Z.-H."/>
        </authorList>
    </citation>
    <scope>NUCLEOTIDE SEQUENCE</scope>
    <source>
        <strain evidence="3">Whitten #5841</strain>
        <tissue evidence="3">Leaf</tissue>
    </source>
</reference>
<organism evidence="3 4">
    <name type="scientific">Ceratopteris richardii</name>
    <name type="common">Triangle waterfern</name>
    <dbReference type="NCBI Taxonomy" id="49495"/>
    <lineage>
        <taxon>Eukaryota</taxon>
        <taxon>Viridiplantae</taxon>
        <taxon>Streptophyta</taxon>
        <taxon>Embryophyta</taxon>
        <taxon>Tracheophyta</taxon>
        <taxon>Polypodiopsida</taxon>
        <taxon>Polypodiidae</taxon>
        <taxon>Polypodiales</taxon>
        <taxon>Pteridineae</taxon>
        <taxon>Pteridaceae</taxon>
        <taxon>Parkerioideae</taxon>
        <taxon>Ceratopteris</taxon>
    </lineage>
</organism>
<dbReference type="EMBL" id="CM035415">
    <property type="protein sequence ID" value="KAH7426946.1"/>
    <property type="molecule type" value="Genomic_DNA"/>
</dbReference>
<protein>
    <submittedName>
        <fullName evidence="3">Uncharacterized protein</fullName>
    </submittedName>
</protein>
<accession>A0A8T2TU59</accession>
<gene>
    <name evidence="3" type="ORF">KP509_10G023200</name>
</gene>
<keyword evidence="1" id="KW-0472">Membrane</keyword>
<dbReference type="AlphaFoldDB" id="A0A8T2TU59"/>
<comment type="caution">
    <text evidence="3">The sequence shown here is derived from an EMBL/GenBank/DDBJ whole genome shotgun (WGS) entry which is preliminary data.</text>
</comment>
<dbReference type="OrthoDB" id="10556191at2759"/>
<dbReference type="Proteomes" id="UP000825935">
    <property type="component" value="Chromosome 10"/>
</dbReference>
<sequence>MEKHHLILASASVLLTFLLPFVAARPGGRLCRTSFFFPDPDNVRMVTVIGNFNGVPTGLKFFSIRNNAFFDSPSELLQVRLFNLHRQMLFNPTLSNTVDPLKEATPAEKSLADLPFHDRFMQVYRSSSSNPHRLQTFYVRFRPGLWRPEEMSTKAEQMSSPVIEGNVLWNFSVMFLLGLAFFLAATSVVLCILRICFKPSPEEQEIGFLYGYQELPSAEESEKEAAQKEYAAKEAAQKEFAAKESAAKAESVAIVP</sequence>
<evidence type="ECO:0000256" key="2">
    <source>
        <dbReference type="SAM" id="SignalP"/>
    </source>
</evidence>
<keyword evidence="1" id="KW-0812">Transmembrane</keyword>
<name>A0A8T2TU59_CERRI</name>